<evidence type="ECO:0000313" key="1">
    <source>
        <dbReference type="EMBL" id="JAI01646.1"/>
    </source>
</evidence>
<dbReference type="EMBL" id="GBXM01006932">
    <property type="protein sequence ID" value="JAI01646.1"/>
    <property type="molecule type" value="Transcribed_RNA"/>
</dbReference>
<reference evidence="1" key="2">
    <citation type="journal article" date="2015" name="Fish Shellfish Immunol.">
        <title>Early steps in the European eel (Anguilla anguilla)-Vibrio vulnificus interaction in the gills: Role of the RtxA13 toxin.</title>
        <authorList>
            <person name="Callol A."/>
            <person name="Pajuelo D."/>
            <person name="Ebbesson L."/>
            <person name="Teles M."/>
            <person name="MacKenzie S."/>
            <person name="Amaro C."/>
        </authorList>
    </citation>
    <scope>NUCLEOTIDE SEQUENCE</scope>
</reference>
<name>A0A0E9XIH8_ANGAN</name>
<sequence length="41" mass="4825">MQLLRNLFNSVLHQLLHVAFYSVHTATDVCDRLSGLWIFHQ</sequence>
<dbReference type="AlphaFoldDB" id="A0A0E9XIH8"/>
<protein>
    <submittedName>
        <fullName evidence="1">Uncharacterized protein</fullName>
    </submittedName>
</protein>
<proteinExistence type="predicted"/>
<reference evidence="1" key="1">
    <citation type="submission" date="2014-11" db="EMBL/GenBank/DDBJ databases">
        <authorList>
            <person name="Amaro Gonzalez C."/>
        </authorList>
    </citation>
    <scope>NUCLEOTIDE SEQUENCE</scope>
</reference>
<organism evidence="1">
    <name type="scientific">Anguilla anguilla</name>
    <name type="common">European freshwater eel</name>
    <name type="synonym">Muraena anguilla</name>
    <dbReference type="NCBI Taxonomy" id="7936"/>
    <lineage>
        <taxon>Eukaryota</taxon>
        <taxon>Metazoa</taxon>
        <taxon>Chordata</taxon>
        <taxon>Craniata</taxon>
        <taxon>Vertebrata</taxon>
        <taxon>Euteleostomi</taxon>
        <taxon>Actinopterygii</taxon>
        <taxon>Neopterygii</taxon>
        <taxon>Teleostei</taxon>
        <taxon>Anguilliformes</taxon>
        <taxon>Anguillidae</taxon>
        <taxon>Anguilla</taxon>
    </lineage>
</organism>
<accession>A0A0E9XIH8</accession>